<feature type="transmembrane region" description="Helical" evidence="2">
    <location>
        <begin position="82"/>
        <end position="111"/>
    </location>
</feature>
<protein>
    <submittedName>
        <fullName evidence="3">Uncharacterized protein</fullName>
    </submittedName>
</protein>
<feature type="region of interest" description="Disordered" evidence="1">
    <location>
        <begin position="310"/>
        <end position="332"/>
    </location>
</feature>
<feature type="transmembrane region" description="Helical" evidence="2">
    <location>
        <begin position="117"/>
        <end position="139"/>
    </location>
</feature>
<evidence type="ECO:0000313" key="4">
    <source>
        <dbReference type="Proteomes" id="UP000077098"/>
    </source>
</evidence>
<keyword evidence="2" id="KW-0472">Membrane</keyword>
<keyword evidence="2" id="KW-1133">Transmembrane helix</keyword>
<dbReference type="Proteomes" id="UP000077098">
    <property type="component" value="Unassembled WGS sequence"/>
</dbReference>
<evidence type="ECO:0000313" key="3">
    <source>
        <dbReference type="EMBL" id="OAE49268.1"/>
    </source>
</evidence>
<name>A0A176XIG1_AGRTU</name>
<accession>A0A176XIG1</accession>
<keyword evidence="2" id="KW-0812">Transmembrane</keyword>
<dbReference type="AlphaFoldDB" id="A0A176XIG1"/>
<feature type="transmembrane region" description="Helical" evidence="2">
    <location>
        <begin position="49"/>
        <end position="70"/>
    </location>
</feature>
<reference evidence="3 4" key="1">
    <citation type="submission" date="2016-05" db="EMBL/GenBank/DDBJ databases">
        <authorList>
            <person name="Lavstsen T."/>
            <person name="Jespersen J.S."/>
        </authorList>
    </citation>
    <scope>NUCLEOTIDE SEQUENCE [LARGE SCALE GENOMIC DNA]</scope>
    <source>
        <strain evidence="3 4">KCJ1736</strain>
    </source>
</reference>
<sequence length="332" mass="37727">MDAWFWVGIALVLIFFLLTRLLERSQWGVDAIGLLNRATMPIWLRQDDYIRAIIAAFFIAIFSVGNVYLTPDLKTPHEWVSWLQLVIACCIFWRATMPLAGLSIIALWVFALRDYELFHLFDYLALGLGVAAYLILEPLENERLRARRFEALRWGLAVALMWSSLEKFAFPDWFYPLVLEKPFLTFGMPRDVFIPMAGVTEFTLGFGLLWTPLIRRLSAIALLVIFTAAVWPFGRIDLIGHGLIMAILIAVAAEQRSGLDIMSKYKRKLLNVPVGLFCALVLFSSAYWGLHVVFFGIDGVSPTTIEEKTTHSYDAEHPHGPGEPVERTPHSH</sequence>
<evidence type="ECO:0000256" key="2">
    <source>
        <dbReference type="SAM" id="Phobius"/>
    </source>
</evidence>
<gene>
    <name evidence="3" type="ORF">A7J57_00260</name>
</gene>
<feature type="transmembrane region" description="Helical" evidence="2">
    <location>
        <begin position="239"/>
        <end position="257"/>
    </location>
</feature>
<evidence type="ECO:0000256" key="1">
    <source>
        <dbReference type="SAM" id="MobiDB-lite"/>
    </source>
</evidence>
<proteinExistence type="predicted"/>
<feature type="transmembrane region" description="Helical" evidence="2">
    <location>
        <begin position="269"/>
        <end position="290"/>
    </location>
</feature>
<comment type="caution">
    <text evidence="3">The sequence shown here is derived from an EMBL/GenBank/DDBJ whole genome shotgun (WGS) entry which is preliminary data.</text>
</comment>
<organism evidence="3 4">
    <name type="scientific">Agrobacterium tumefaciens</name>
    <dbReference type="NCBI Taxonomy" id="358"/>
    <lineage>
        <taxon>Bacteria</taxon>
        <taxon>Pseudomonadati</taxon>
        <taxon>Pseudomonadota</taxon>
        <taxon>Alphaproteobacteria</taxon>
        <taxon>Hyphomicrobiales</taxon>
        <taxon>Rhizobiaceae</taxon>
        <taxon>Rhizobium/Agrobacterium group</taxon>
        <taxon>Agrobacterium</taxon>
        <taxon>Agrobacterium tumefaciens complex</taxon>
    </lineage>
</organism>
<dbReference type="EMBL" id="LXPS01000003">
    <property type="protein sequence ID" value="OAE49268.1"/>
    <property type="molecule type" value="Genomic_DNA"/>
</dbReference>
<feature type="transmembrane region" description="Helical" evidence="2">
    <location>
        <begin position="192"/>
        <end position="210"/>
    </location>
</feature>